<name>A0A067SDS4_GALM3</name>
<keyword evidence="4" id="KW-1185">Reference proteome</keyword>
<sequence>MSSTALEHIFHQRMEVCINKVASERGNKRLKAWMWSEFAIGQRKRLEDEKAQAKERMEKEMKGASEHAEKEGWLWKDQKNFTPQWESGLKFIDQQWSAGIEGSHSALKNAVSELDRLVIHGARKRYELDNKEETRFTLVEQVSQRFRHWYYLRKNERLEMDATIQRISDADGEHPDDAYQYPEPYNLATARFVTLYGRESFAKVWSATTYDAYNVDNLDFICEVIKMSTTRSVIDVDPDLVDSIPENDHLLYLSSNGGNEPAFIQRNRDRWWDQQASNSSTFYFSPYGVDEDGPGSSVCSKDGTIAHIFIFPKTPSRVRLRLLHRRVGAMSVSIQEDRTELRLISSNEIPEELKLQDFELDQFMPGRHELELVVTKTSIVGAYFLRDIFVEFLDNPPSNSSGDEDDSISETTEEHKDAEAETSGTEDGNVEEGQIANSLSFVEIARPSED</sequence>
<evidence type="ECO:0000313" key="3">
    <source>
        <dbReference type="EMBL" id="KDR69085.1"/>
    </source>
</evidence>
<protein>
    <submittedName>
        <fullName evidence="3">Uncharacterized protein</fullName>
    </submittedName>
</protein>
<evidence type="ECO:0000256" key="2">
    <source>
        <dbReference type="SAM" id="MobiDB-lite"/>
    </source>
</evidence>
<dbReference type="Proteomes" id="UP000027222">
    <property type="component" value="Unassembled WGS sequence"/>
</dbReference>
<dbReference type="AlphaFoldDB" id="A0A067SDS4"/>
<evidence type="ECO:0000256" key="1">
    <source>
        <dbReference type="SAM" id="Coils"/>
    </source>
</evidence>
<proteinExistence type="predicted"/>
<dbReference type="EMBL" id="KL142404">
    <property type="protein sequence ID" value="KDR69085.1"/>
    <property type="molecule type" value="Genomic_DNA"/>
</dbReference>
<keyword evidence="1" id="KW-0175">Coiled coil</keyword>
<feature type="coiled-coil region" evidence="1">
    <location>
        <begin position="36"/>
        <end position="63"/>
    </location>
</feature>
<gene>
    <name evidence="3" type="ORF">GALMADRAFT_145807</name>
</gene>
<organism evidence="3 4">
    <name type="scientific">Galerina marginata (strain CBS 339.88)</name>
    <dbReference type="NCBI Taxonomy" id="685588"/>
    <lineage>
        <taxon>Eukaryota</taxon>
        <taxon>Fungi</taxon>
        <taxon>Dikarya</taxon>
        <taxon>Basidiomycota</taxon>
        <taxon>Agaricomycotina</taxon>
        <taxon>Agaricomycetes</taxon>
        <taxon>Agaricomycetidae</taxon>
        <taxon>Agaricales</taxon>
        <taxon>Agaricineae</taxon>
        <taxon>Strophariaceae</taxon>
        <taxon>Galerina</taxon>
    </lineage>
</organism>
<reference evidence="4" key="1">
    <citation type="journal article" date="2014" name="Proc. Natl. Acad. Sci. U.S.A.">
        <title>Extensive sampling of basidiomycete genomes demonstrates inadequacy of the white-rot/brown-rot paradigm for wood decay fungi.</title>
        <authorList>
            <person name="Riley R."/>
            <person name="Salamov A.A."/>
            <person name="Brown D.W."/>
            <person name="Nagy L.G."/>
            <person name="Floudas D."/>
            <person name="Held B.W."/>
            <person name="Levasseur A."/>
            <person name="Lombard V."/>
            <person name="Morin E."/>
            <person name="Otillar R."/>
            <person name="Lindquist E.A."/>
            <person name="Sun H."/>
            <person name="LaButti K.M."/>
            <person name="Schmutz J."/>
            <person name="Jabbour D."/>
            <person name="Luo H."/>
            <person name="Baker S.E."/>
            <person name="Pisabarro A.G."/>
            <person name="Walton J.D."/>
            <person name="Blanchette R.A."/>
            <person name="Henrissat B."/>
            <person name="Martin F."/>
            <person name="Cullen D."/>
            <person name="Hibbett D.S."/>
            <person name="Grigoriev I.V."/>
        </authorList>
    </citation>
    <scope>NUCLEOTIDE SEQUENCE [LARGE SCALE GENOMIC DNA]</scope>
    <source>
        <strain evidence="4">CBS 339.88</strain>
    </source>
</reference>
<feature type="region of interest" description="Disordered" evidence="2">
    <location>
        <begin position="395"/>
        <end position="450"/>
    </location>
</feature>
<evidence type="ECO:0000313" key="4">
    <source>
        <dbReference type="Proteomes" id="UP000027222"/>
    </source>
</evidence>
<accession>A0A067SDS4</accession>
<dbReference type="HOGENOM" id="CLU_608384_0_0_1"/>